<organism evidence="2 3">
    <name type="scientific">Streptomyces rimosus subsp. rimosus</name>
    <dbReference type="NCBI Taxonomy" id="132474"/>
    <lineage>
        <taxon>Bacteria</taxon>
        <taxon>Bacillati</taxon>
        <taxon>Actinomycetota</taxon>
        <taxon>Actinomycetes</taxon>
        <taxon>Kitasatosporales</taxon>
        <taxon>Streptomycetaceae</taxon>
        <taxon>Streptomyces</taxon>
    </lineage>
</organism>
<reference evidence="2 3" key="1">
    <citation type="submission" date="2022-03" db="EMBL/GenBank/DDBJ databases">
        <title>Complete genome of Streptomyces rimosus ssp. rimosus R7 (=ATCC 10970).</title>
        <authorList>
            <person name="Beganovic S."/>
            <person name="Ruckert C."/>
            <person name="Busche T."/>
            <person name="Kalinowski J."/>
            <person name="Wittmann C."/>
        </authorList>
    </citation>
    <scope>NUCLEOTIDE SEQUENCE [LARGE SCALE GENOMIC DNA]</scope>
    <source>
        <strain evidence="2 3">R7</strain>
    </source>
</reference>
<dbReference type="InterPro" id="IPR000182">
    <property type="entry name" value="GNAT_dom"/>
</dbReference>
<accession>A0ABY3YT16</accession>
<sequence length="190" mass="21845">MFAMRPATSADTPAIAAMIHSRSTWLETRDMPTWRDSADNLAAQAENSHGTMWVLEDHDNSRIVGCTTMQEETPPWGWTLEELAEPAYYLFTTVTDPAYREHKPGTLIALWAVDHAARQGKEWVRRGCMFPGLVRYYKTQGFTLLHEVQRTHNRVYLMARRAERLPELETLFKDPSRLTAFFSHLAPPLP</sequence>
<dbReference type="Gene3D" id="3.40.630.30">
    <property type="match status" value="1"/>
</dbReference>
<dbReference type="PROSITE" id="PS51186">
    <property type="entry name" value="GNAT"/>
    <property type="match status" value="1"/>
</dbReference>
<name>A0ABY3YT16_STRRM</name>
<dbReference type="RefSeq" id="WP_003979377.1">
    <property type="nucleotide sequence ID" value="NZ_CP043497.1"/>
</dbReference>
<dbReference type="InterPro" id="IPR016181">
    <property type="entry name" value="Acyl_CoA_acyltransferase"/>
</dbReference>
<evidence type="ECO:0000259" key="1">
    <source>
        <dbReference type="PROSITE" id="PS51186"/>
    </source>
</evidence>
<dbReference type="Proteomes" id="UP000829494">
    <property type="component" value="Chromosome"/>
</dbReference>
<dbReference type="Pfam" id="PF00583">
    <property type="entry name" value="Acetyltransf_1"/>
    <property type="match status" value="1"/>
</dbReference>
<proteinExistence type="predicted"/>
<evidence type="ECO:0000313" key="2">
    <source>
        <dbReference type="EMBL" id="UNZ01087.1"/>
    </source>
</evidence>
<keyword evidence="3" id="KW-1185">Reference proteome</keyword>
<gene>
    <name evidence="2" type="ORF">SRIMR7_02940</name>
</gene>
<dbReference type="SUPFAM" id="SSF55729">
    <property type="entry name" value="Acyl-CoA N-acyltransferases (Nat)"/>
    <property type="match status" value="1"/>
</dbReference>
<evidence type="ECO:0000313" key="3">
    <source>
        <dbReference type="Proteomes" id="UP000829494"/>
    </source>
</evidence>
<feature type="domain" description="N-acetyltransferase" evidence="1">
    <location>
        <begin position="2"/>
        <end position="163"/>
    </location>
</feature>
<dbReference type="EMBL" id="CP094298">
    <property type="protein sequence ID" value="UNZ01087.1"/>
    <property type="molecule type" value="Genomic_DNA"/>
</dbReference>
<protein>
    <recommendedName>
        <fullName evidence="1">N-acetyltransferase domain-containing protein</fullName>
    </recommendedName>
</protein>
<dbReference type="GeneID" id="66859831"/>